<evidence type="ECO:0000256" key="14">
    <source>
        <dbReference type="SAM" id="MobiDB-lite"/>
    </source>
</evidence>
<dbReference type="PANTHER" id="PTHR42938:SF22">
    <property type="entry name" value="D-3-PHOSPHOGLYCERATE DEHYDROGENASE"/>
    <property type="match status" value="1"/>
</dbReference>
<feature type="compositionally biased region" description="Low complexity" evidence="14">
    <location>
        <begin position="378"/>
        <end position="402"/>
    </location>
</feature>
<organism evidence="16 17">
    <name type="scientific">Symbiochloris irregularis</name>
    <dbReference type="NCBI Taxonomy" id="706552"/>
    <lineage>
        <taxon>Eukaryota</taxon>
        <taxon>Viridiplantae</taxon>
        <taxon>Chlorophyta</taxon>
        <taxon>core chlorophytes</taxon>
        <taxon>Trebouxiophyceae</taxon>
        <taxon>Trebouxiales</taxon>
        <taxon>Trebouxiaceae</taxon>
        <taxon>Symbiochloris</taxon>
    </lineage>
</organism>
<evidence type="ECO:0000256" key="6">
    <source>
        <dbReference type="ARBA" id="ARBA00022553"/>
    </source>
</evidence>
<comment type="catalytic activity">
    <reaction evidence="12 13">
        <text>(2R)-3-phosphoglycerate + NAD(+) = 3-phosphooxypyruvate + NADH + H(+)</text>
        <dbReference type="Rhea" id="RHEA:12641"/>
        <dbReference type="ChEBI" id="CHEBI:15378"/>
        <dbReference type="ChEBI" id="CHEBI:18110"/>
        <dbReference type="ChEBI" id="CHEBI:57540"/>
        <dbReference type="ChEBI" id="CHEBI:57945"/>
        <dbReference type="ChEBI" id="CHEBI:58272"/>
        <dbReference type="EC" id="1.1.1.95"/>
    </reaction>
</comment>
<dbReference type="PANTHER" id="PTHR42938">
    <property type="entry name" value="FORMATE DEHYDROGENASE 1"/>
    <property type="match status" value="1"/>
</dbReference>
<dbReference type="PROSITE" id="PS51671">
    <property type="entry name" value="ACT"/>
    <property type="match status" value="1"/>
</dbReference>
<feature type="compositionally biased region" description="Pro residues" evidence="14">
    <location>
        <begin position="271"/>
        <end position="282"/>
    </location>
</feature>
<dbReference type="Proteomes" id="UP001465755">
    <property type="component" value="Unassembled WGS sequence"/>
</dbReference>
<dbReference type="InterPro" id="IPR045626">
    <property type="entry name" value="PGDH_ASB_dom"/>
</dbReference>
<dbReference type="NCBIfam" id="TIGR01327">
    <property type="entry name" value="PGDH"/>
    <property type="match status" value="1"/>
</dbReference>
<dbReference type="CDD" id="cd12173">
    <property type="entry name" value="PGDH_4"/>
    <property type="match status" value="1"/>
</dbReference>
<gene>
    <name evidence="16" type="ORF">WJX73_000759</name>
</gene>
<dbReference type="InterPro" id="IPR045865">
    <property type="entry name" value="ACT-like_dom_sf"/>
</dbReference>
<dbReference type="Pfam" id="PF01842">
    <property type="entry name" value="ACT"/>
    <property type="match status" value="1"/>
</dbReference>
<keyword evidence="7 13" id="KW-0028">Amino-acid biosynthesis</keyword>
<name>A0AAW1PK94_9CHLO</name>
<evidence type="ECO:0000256" key="13">
    <source>
        <dbReference type="RuleBase" id="RU363003"/>
    </source>
</evidence>
<keyword evidence="10 13" id="KW-0520">NAD</keyword>
<evidence type="ECO:0000256" key="5">
    <source>
        <dbReference type="ARBA" id="ARBA00021582"/>
    </source>
</evidence>
<dbReference type="GO" id="GO:0009536">
    <property type="term" value="C:plastid"/>
    <property type="evidence" value="ECO:0007669"/>
    <property type="project" value="UniProtKB-ARBA"/>
</dbReference>
<dbReference type="Pfam" id="PF02826">
    <property type="entry name" value="2-Hacid_dh_C"/>
    <property type="match status" value="1"/>
</dbReference>
<protein>
    <recommendedName>
        <fullName evidence="5 13">D-3-phosphoglycerate dehydrogenase</fullName>
        <ecNumber evidence="4 13">1.1.1.95</ecNumber>
    </recommendedName>
</protein>
<dbReference type="InterPro" id="IPR029753">
    <property type="entry name" value="D-isomer_DH_CS"/>
</dbReference>
<keyword evidence="6" id="KW-0597">Phosphoprotein</keyword>
<dbReference type="PROSITE" id="PS00065">
    <property type="entry name" value="D_2_HYDROXYACID_DH_1"/>
    <property type="match status" value="1"/>
</dbReference>
<dbReference type="Gene3D" id="3.30.70.260">
    <property type="match status" value="1"/>
</dbReference>
<evidence type="ECO:0000256" key="4">
    <source>
        <dbReference type="ARBA" id="ARBA00013143"/>
    </source>
</evidence>
<feature type="compositionally biased region" description="Low complexity" evidence="14">
    <location>
        <begin position="423"/>
        <end position="440"/>
    </location>
</feature>
<dbReference type="Pfam" id="PF11265">
    <property type="entry name" value="Med25_VWA"/>
    <property type="match status" value="1"/>
</dbReference>
<keyword evidence="9 13" id="KW-0560">Oxidoreductase</keyword>
<dbReference type="InterPro" id="IPR029752">
    <property type="entry name" value="D-isomer_DH_CS1"/>
</dbReference>
<dbReference type="EC" id="1.1.1.95" evidence="4 13"/>
<evidence type="ECO:0000256" key="2">
    <source>
        <dbReference type="ARBA" id="ARBA00005854"/>
    </source>
</evidence>
<dbReference type="Gene3D" id="3.40.50.720">
    <property type="entry name" value="NAD(P)-binding Rossmann-like Domain"/>
    <property type="match status" value="2"/>
</dbReference>
<dbReference type="FunFam" id="3.30.1330.90:FF:000003">
    <property type="entry name" value="D-3-phosphoglycerate dehydrogenase"/>
    <property type="match status" value="1"/>
</dbReference>
<evidence type="ECO:0000256" key="1">
    <source>
        <dbReference type="ARBA" id="ARBA00005216"/>
    </source>
</evidence>
<dbReference type="FunFam" id="3.40.50.720:FF:000021">
    <property type="entry name" value="D-3-phosphoglycerate dehydrogenase"/>
    <property type="match status" value="1"/>
</dbReference>
<dbReference type="InterPro" id="IPR006139">
    <property type="entry name" value="D-isomer_2_OHA_DH_cat_dom"/>
</dbReference>
<accession>A0AAW1PK94</accession>
<keyword evidence="8" id="KW-0007">Acetylation</keyword>
<dbReference type="InterPro" id="IPR036291">
    <property type="entry name" value="NAD(P)-bd_dom_sf"/>
</dbReference>
<dbReference type="Pfam" id="PF00389">
    <property type="entry name" value="2-Hacid_dh"/>
    <property type="match status" value="1"/>
</dbReference>
<dbReference type="GO" id="GO:0006564">
    <property type="term" value="P:L-serine biosynthetic process"/>
    <property type="evidence" value="ECO:0007669"/>
    <property type="project" value="UniProtKB-KW"/>
</dbReference>
<dbReference type="EMBL" id="JALJOQ010000024">
    <property type="protein sequence ID" value="KAK9808319.1"/>
    <property type="molecule type" value="Genomic_DNA"/>
</dbReference>
<evidence type="ECO:0000256" key="12">
    <source>
        <dbReference type="ARBA" id="ARBA00048731"/>
    </source>
</evidence>
<dbReference type="GO" id="GO:0051287">
    <property type="term" value="F:NAD binding"/>
    <property type="evidence" value="ECO:0007669"/>
    <property type="project" value="UniProtKB-UniRule"/>
</dbReference>
<comment type="caution">
    <text evidence="16">The sequence shown here is derived from an EMBL/GenBank/DDBJ whole genome shotgun (WGS) entry which is preliminary data.</text>
</comment>
<feature type="domain" description="ACT" evidence="15">
    <location>
        <begin position="950"/>
        <end position="1024"/>
    </location>
</feature>
<proteinExistence type="inferred from homology"/>
<dbReference type="InterPro" id="IPR021419">
    <property type="entry name" value="Mediator_Med25_VWA"/>
</dbReference>
<dbReference type="InterPro" id="IPR002912">
    <property type="entry name" value="ACT_dom"/>
</dbReference>
<comment type="similarity">
    <text evidence="2 13">Belongs to the D-isomer specific 2-hydroxyacid dehydrogenase family.</text>
</comment>
<feature type="compositionally biased region" description="Low complexity" evidence="14">
    <location>
        <begin position="357"/>
        <end position="370"/>
    </location>
</feature>
<sequence>MASSDLSKKLRVCLVVEATAFMQPFWSDIRQHCIDPLLRALDQGSFQVPFEVALVAFHGSAPHCSTPVETVSWTGEISLIYQGLAGLSFNSGGPFQCNHVDAIMEAIYLCGGGQTPPPANLQPTLPPPAQCILVEGLASFDDLALVLHSHHNMVLSVLAPTNVPKRIIANFCFAAKMEAKSAFVNPHIVRLSRLVSAFVSPHWQAGLEMYKRHAESAGARDQQGANAAPVAFVATPGEDSAQGSALIAPTPASVSNFPIGESPGATSVPGAPTPPQWDPSSPPTAQDPQALPQSLQEPPGSLGNIGSPGSSSAQGGYQRIPSIGSGNSHPQQALRPGFNAGAGYPQAGLHHPHMGMQQQQHQPPQQLPHQLPHHLPHQHQQQQQQQQHQHQQHQQQQQQQQHSWGAQQSPLASNMPPGPSQLPPMQQQQQQRAGQQQARLMATRPPGPLASACEGMLRATSSRPMAIKRLQWLTSKPLRSLSINISSSSSHPITIQVCSMLAVPPLSTLVNPCTKQAYKASKSELLVPFTETQVTREVFEAAKGRLKVVGRAGVGVDNVDLTAATECGCLVVNAPTANTVAAAEHGIALICALSRNVAQADASMKQGKWERTKYVGVSIVGKTLAVMGFGKVGSEVARRGLGLGFAKVIAYDPYASASKAAALGVPLVTFDEALQQADFFSLHMPLTEGTKGIFNDSAFAKIKRGARIVNVARGGVVNDEALERALDSGAVAQAALDVFSKEPPPASNPLINRPDVICTPHLGASTTEAQEGVSLEIASAVCGALRGELAATAVNAPMVPAEVLRELQPYVSLAEGLGRAAVQLVSTGGFTDVHITYATPRGDDLDTRLLRAMVIKGILEQITTSTVNLVNADVLARARGLRIIESTVPAAGKDVLSTLRVALGTHNTLFSAALSSGTGQISVTGAVKAAMPYLVRIGSIDVDLLMEGIVMLVRQIDRPGLIAAVCSVLAKANINVSFMTVNRLGKGMDAIMAIGLDEKPGQATQTELPTIGGIQEITVFSTPMHLQKH</sequence>
<dbReference type="SUPFAM" id="SSF52283">
    <property type="entry name" value="Formate/glycerate dehydrogenase catalytic domain-like"/>
    <property type="match status" value="1"/>
</dbReference>
<comment type="pathway">
    <text evidence="1 13">Amino-acid biosynthesis; L-serine biosynthesis; L-serine from 3-phospho-D-glycerate: step 1/3.</text>
</comment>
<evidence type="ECO:0000256" key="3">
    <source>
        <dbReference type="ARBA" id="ARBA00011881"/>
    </source>
</evidence>
<keyword evidence="17" id="KW-1185">Reference proteome</keyword>
<dbReference type="InterPro" id="IPR029009">
    <property type="entry name" value="ASB_dom_sf"/>
</dbReference>
<dbReference type="AlphaFoldDB" id="A0AAW1PK94"/>
<comment type="subunit">
    <text evidence="3">Homotetramer.</text>
</comment>
<evidence type="ECO:0000256" key="8">
    <source>
        <dbReference type="ARBA" id="ARBA00022990"/>
    </source>
</evidence>
<feature type="region of interest" description="Disordered" evidence="14">
    <location>
        <begin position="252"/>
        <end position="447"/>
    </location>
</feature>
<dbReference type="SUPFAM" id="SSF51735">
    <property type="entry name" value="NAD(P)-binding Rossmann-fold domains"/>
    <property type="match status" value="1"/>
</dbReference>
<dbReference type="FunFam" id="3.30.70.260:FF:000008">
    <property type="entry name" value="D-3-phosphoglycerate dehydrogenase, chloroplastic"/>
    <property type="match status" value="1"/>
</dbReference>
<evidence type="ECO:0000256" key="7">
    <source>
        <dbReference type="ARBA" id="ARBA00022605"/>
    </source>
</evidence>
<evidence type="ECO:0000256" key="10">
    <source>
        <dbReference type="ARBA" id="ARBA00023027"/>
    </source>
</evidence>
<dbReference type="InterPro" id="IPR006236">
    <property type="entry name" value="PGDH"/>
</dbReference>
<evidence type="ECO:0000313" key="17">
    <source>
        <dbReference type="Proteomes" id="UP001465755"/>
    </source>
</evidence>
<evidence type="ECO:0000259" key="15">
    <source>
        <dbReference type="PROSITE" id="PS51671"/>
    </source>
</evidence>
<evidence type="ECO:0000313" key="16">
    <source>
        <dbReference type="EMBL" id="KAK9808319.1"/>
    </source>
</evidence>
<evidence type="ECO:0000256" key="9">
    <source>
        <dbReference type="ARBA" id="ARBA00023002"/>
    </source>
</evidence>
<dbReference type="InterPro" id="IPR006140">
    <property type="entry name" value="D-isomer_DH_NAD-bd"/>
</dbReference>
<evidence type="ECO:0000256" key="11">
    <source>
        <dbReference type="ARBA" id="ARBA00023299"/>
    </source>
</evidence>
<dbReference type="CDD" id="cd04903">
    <property type="entry name" value="ACT_LSD"/>
    <property type="match status" value="1"/>
</dbReference>
<dbReference type="Gene3D" id="3.30.1330.90">
    <property type="entry name" value="D-3-phosphoglycerate dehydrogenase, domain 3"/>
    <property type="match status" value="1"/>
</dbReference>
<dbReference type="Pfam" id="PF19304">
    <property type="entry name" value="PGDH_inter"/>
    <property type="match status" value="1"/>
</dbReference>
<dbReference type="GO" id="GO:0004617">
    <property type="term" value="F:phosphoglycerate dehydrogenase activity"/>
    <property type="evidence" value="ECO:0007669"/>
    <property type="project" value="UniProtKB-EC"/>
</dbReference>
<feature type="compositionally biased region" description="Polar residues" evidence="14">
    <location>
        <begin position="403"/>
        <end position="412"/>
    </location>
</feature>
<dbReference type="SUPFAM" id="SSF143548">
    <property type="entry name" value="Serine metabolism enzymes domain"/>
    <property type="match status" value="1"/>
</dbReference>
<dbReference type="SUPFAM" id="SSF55021">
    <property type="entry name" value="ACT-like"/>
    <property type="match status" value="1"/>
</dbReference>
<reference evidence="16 17" key="1">
    <citation type="journal article" date="2024" name="Nat. Commun.">
        <title>Phylogenomics reveals the evolutionary origins of lichenization in chlorophyte algae.</title>
        <authorList>
            <person name="Puginier C."/>
            <person name="Libourel C."/>
            <person name="Otte J."/>
            <person name="Skaloud P."/>
            <person name="Haon M."/>
            <person name="Grisel S."/>
            <person name="Petersen M."/>
            <person name="Berrin J.G."/>
            <person name="Delaux P.M."/>
            <person name="Dal Grande F."/>
            <person name="Keller J."/>
        </authorList>
    </citation>
    <scope>NUCLEOTIDE SEQUENCE [LARGE SCALE GENOMIC DNA]</scope>
    <source>
        <strain evidence="16 17">SAG 2036</strain>
    </source>
</reference>
<dbReference type="PROSITE" id="PS00670">
    <property type="entry name" value="D_2_HYDROXYACID_DH_2"/>
    <property type="match status" value="1"/>
</dbReference>
<keyword evidence="11 13" id="KW-0718">Serine biosynthesis</keyword>